<comment type="caution">
    <text evidence="2">The sequence shown here is derived from an EMBL/GenBank/DDBJ whole genome shotgun (WGS) entry which is preliminary data.</text>
</comment>
<dbReference type="AlphaFoldDB" id="A0AAV7VCY7"/>
<evidence type="ECO:0000256" key="1">
    <source>
        <dbReference type="SAM" id="MobiDB-lite"/>
    </source>
</evidence>
<dbReference type="EMBL" id="JANPWB010000003">
    <property type="protein sequence ID" value="KAJ1199460.1"/>
    <property type="molecule type" value="Genomic_DNA"/>
</dbReference>
<organism evidence="2 3">
    <name type="scientific">Pleurodeles waltl</name>
    <name type="common">Iberian ribbed newt</name>
    <dbReference type="NCBI Taxonomy" id="8319"/>
    <lineage>
        <taxon>Eukaryota</taxon>
        <taxon>Metazoa</taxon>
        <taxon>Chordata</taxon>
        <taxon>Craniata</taxon>
        <taxon>Vertebrata</taxon>
        <taxon>Euteleostomi</taxon>
        <taxon>Amphibia</taxon>
        <taxon>Batrachia</taxon>
        <taxon>Caudata</taxon>
        <taxon>Salamandroidea</taxon>
        <taxon>Salamandridae</taxon>
        <taxon>Pleurodelinae</taxon>
        <taxon>Pleurodeles</taxon>
    </lineage>
</organism>
<evidence type="ECO:0000313" key="3">
    <source>
        <dbReference type="Proteomes" id="UP001066276"/>
    </source>
</evidence>
<reference evidence="2" key="1">
    <citation type="journal article" date="2022" name="bioRxiv">
        <title>Sequencing and chromosome-scale assembly of the giantPleurodeles waltlgenome.</title>
        <authorList>
            <person name="Brown T."/>
            <person name="Elewa A."/>
            <person name="Iarovenko S."/>
            <person name="Subramanian E."/>
            <person name="Araus A.J."/>
            <person name="Petzold A."/>
            <person name="Susuki M."/>
            <person name="Suzuki K.-i.T."/>
            <person name="Hayashi T."/>
            <person name="Toyoda A."/>
            <person name="Oliveira C."/>
            <person name="Osipova E."/>
            <person name="Leigh N.D."/>
            <person name="Simon A."/>
            <person name="Yun M.H."/>
        </authorList>
    </citation>
    <scope>NUCLEOTIDE SEQUENCE</scope>
    <source>
        <strain evidence="2">20211129_DDA</strain>
        <tissue evidence="2">Liver</tissue>
    </source>
</reference>
<accession>A0AAV7VCY7</accession>
<evidence type="ECO:0000313" key="2">
    <source>
        <dbReference type="EMBL" id="KAJ1199460.1"/>
    </source>
</evidence>
<protein>
    <submittedName>
        <fullName evidence="2">Uncharacterized protein</fullName>
    </submittedName>
</protein>
<proteinExistence type="predicted"/>
<feature type="region of interest" description="Disordered" evidence="1">
    <location>
        <begin position="85"/>
        <end position="114"/>
    </location>
</feature>
<dbReference type="Proteomes" id="UP001066276">
    <property type="component" value="Chromosome 2_1"/>
</dbReference>
<sequence length="145" mass="15300">MRQPNDGTFTNGLLGRHLFSGGHNTADYGPLPLGAPTYRVHTRSAADLHSVSDSVPIRSIQASAGSTIGRQFDFLLPLDQSTIIPPPSVPRRSASQSKPGGSVVAPAHQGPRRGGPSLLGHVVLVAQLNGVRRLKCRSSLQNLVV</sequence>
<name>A0AAV7VCY7_PLEWA</name>
<keyword evidence="3" id="KW-1185">Reference proteome</keyword>
<gene>
    <name evidence="2" type="ORF">NDU88_003294</name>
</gene>